<protein>
    <submittedName>
        <fullName evidence="1">Uncharacterized protein</fullName>
    </submittedName>
</protein>
<evidence type="ECO:0000313" key="1">
    <source>
        <dbReference type="EMBL" id="QTA78249.1"/>
    </source>
</evidence>
<organism evidence="1 2">
    <name type="scientific">Desulfonema limicola</name>
    <dbReference type="NCBI Taxonomy" id="45656"/>
    <lineage>
        <taxon>Bacteria</taxon>
        <taxon>Pseudomonadati</taxon>
        <taxon>Thermodesulfobacteriota</taxon>
        <taxon>Desulfobacteria</taxon>
        <taxon>Desulfobacterales</taxon>
        <taxon>Desulfococcaceae</taxon>
        <taxon>Desulfonema</taxon>
    </lineage>
</organism>
<dbReference type="EMBL" id="CP061799">
    <property type="protein sequence ID" value="QTA78249.1"/>
    <property type="molecule type" value="Genomic_DNA"/>
</dbReference>
<dbReference type="Proteomes" id="UP000663720">
    <property type="component" value="Chromosome"/>
</dbReference>
<dbReference type="AlphaFoldDB" id="A0A975B3S9"/>
<sequence length="69" mass="8291">MVSCSISPWLQHWSNVTEFHRIPYSLPNRQHHNKYFNFGSIYYTGHKKCNNFLSAHKFKIYIINTIAFL</sequence>
<proteinExistence type="predicted"/>
<name>A0A975B3S9_9BACT</name>
<evidence type="ECO:0000313" key="2">
    <source>
        <dbReference type="Proteomes" id="UP000663720"/>
    </source>
</evidence>
<reference evidence="1" key="1">
    <citation type="journal article" date="2021" name="Microb. Physiol.">
        <title>Proteogenomic Insights into the Physiology of Marine, Sulfate-Reducing, Filamentous Desulfonema limicola and Desulfonema magnum.</title>
        <authorList>
            <person name="Schnaars V."/>
            <person name="Wohlbrand L."/>
            <person name="Scheve S."/>
            <person name="Hinrichs C."/>
            <person name="Reinhardt R."/>
            <person name="Rabus R."/>
        </authorList>
    </citation>
    <scope>NUCLEOTIDE SEQUENCE</scope>
    <source>
        <strain evidence="1">5ac10</strain>
    </source>
</reference>
<keyword evidence="2" id="KW-1185">Reference proteome</keyword>
<dbReference type="KEGG" id="dli:dnl_04690"/>
<accession>A0A975B3S9</accession>
<gene>
    <name evidence="1" type="ORF">dnl_04690</name>
</gene>